<evidence type="ECO:0000313" key="3">
    <source>
        <dbReference type="Proteomes" id="UP000321222"/>
    </source>
</evidence>
<proteinExistence type="predicted"/>
<dbReference type="EMBL" id="CP042831">
    <property type="protein sequence ID" value="QEE48140.1"/>
    <property type="molecule type" value="Genomic_DNA"/>
</dbReference>
<evidence type="ECO:0000256" key="1">
    <source>
        <dbReference type="SAM" id="MobiDB-lite"/>
    </source>
</evidence>
<name>A0A5B9FMM9_9FLAO</name>
<reference evidence="2 3" key="1">
    <citation type="submission" date="2019-08" db="EMBL/GenBank/DDBJ databases">
        <title>Flavobacterium alkalisoli sp. nov., isolated from rhizosphere soil of Suaeda salsa.</title>
        <authorList>
            <person name="Sun J.-Q."/>
            <person name="Xu L."/>
        </authorList>
    </citation>
    <scope>NUCLEOTIDE SEQUENCE [LARGE SCALE GENOMIC DNA]</scope>
    <source>
        <strain evidence="2 3">XS-5</strain>
    </source>
</reference>
<dbReference type="OrthoDB" id="1367000at2"/>
<gene>
    <name evidence="2" type="ORF">FUA48_00665</name>
</gene>
<feature type="region of interest" description="Disordered" evidence="1">
    <location>
        <begin position="40"/>
        <end position="77"/>
    </location>
</feature>
<sequence length="77" mass="9013">MNAYGNGASGYNMWSQEGLPYEDPAIVNPQELATFPRQVKKNNPNYHHHSHHHHHYEQKDGMRITRTDNHPDKDGYM</sequence>
<organism evidence="2 3">
    <name type="scientific">Flavobacterium alkalisoli</name>
    <dbReference type="NCBI Taxonomy" id="2602769"/>
    <lineage>
        <taxon>Bacteria</taxon>
        <taxon>Pseudomonadati</taxon>
        <taxon>Bacteroidota</taxon>
        <taxon>Flavobacteriia</taxon>
        <taxon>Flavobacteriales</taxon>
        <taxon>Flavobacteriaceae</taxon>
        <taxon>Flavobacterium</taxon>
    </lineage>
</organism>
<keyword evidence="3" id="KW-1185">Reference proteome</keyword>
<accession>A0A5B9FMM9</accession>
<feature type="compositionally biased region" description="Basic residues" evidence="1">
    <location>
        <begin position="46"/>
        <end position="56"/>
    </location>
</feature>
<dbReference type="AlphaFoldDB" id="A0A5B9FMM9"/>
<feature type="compositionally biased region" description="Basic and acidic residues" evidence="1">
    <location>
        <begin position="57"/>
        <end position="77"/>
    </location>
</feature>
<dbReference type="Proteomes" id="UP000321222">
    <property type="component" value="Chromosome"/>
</dbReference>
<dbReference type="RefSeq" id="WP_147581642.1">
    <property type="nucleotide sequence ID" value="NZ_CP042831.1"/>
</dbReference>
<evidence type="ECO:0000313" key="2">
    <source>
        <dbReference type="EMBL" id="QEE48140.1"/>
    </source>
</evidence>
<protein>
    <submittedName>
        <fullName evidence="2">Uncharacterized protein</fullName>
    </submittedName>
</protein>
<dbReference type="KEGG" id="fak:FUA48_00665"/>